<dbReference type="EMBL" id="OCSU01000001">
    <property type="protein sequence ID" value="SOE61259.1"/>
    <property type="molecule type" value="Genomic_DNA"/>
</dbReference>
<comment type="caution">
    <text evidence="4">The sequence shown here is derived from an EMBL/GenBank/DDBJ whole genome shotgun (WGS) entry which is preliminary data.</text>
</comment>
<dbReference type="InterPro" id="IPR036866">
    <property type="entry name" value="RibonucZ/Hydroxyglut_hydro"/>
</dbReference>
<dbReference type="NCBIfam" id="TIGR04559">
    <property type="entry name" value="SoxH_rel_PQQ_2"/>
    <property type="match status" value="1"/>
</dbReference>
<accession>A0A7Z7I483</accession>
<keyword evidence="5" id="KW-1185">Reference proteome</keyword>
<dbReference type="GO" id="GO:0016787">
    <property type="term" value="F:hydrolase activity"/>
    <property type="evidence" value="ECO:0007669"/>
    <property type="project" value="UniProtKB-KW"/>
</dbReference>
<dbReference type="InterPro" id="IPR030829">
    <property type="entry name" value="SoxH-rel_PQQ_2"/>
</dbReference>
<comment type="similarity">
    <text evidence="1">Belongs to the metallo-beta-lactamase superfamily. Class-B beta-lactamase family.</text>
</comment>
<evidence type="ECO:0000256" key="2">
    <source>
        <dbReference type="SAM" id="MobiDB-lite"/>
    </source>
</evidence>
<protein>
    <submittedName>
        <fullName evidence="4">Quinoprotein relay system zinc metallohydrolase 2</fullName>
    </submittedName>
</protein>
<organism evidence="4 5">
    <name type="scientific">Caballeronia arationis</name>
    <dbReference type="NCBI Taxonomy" id="1777142"/>
    <lineage>
        <taxon>Bacteria</taxon>
        <taxon>Pseudomonadati</taxon>
        <taxon>Pseudomonadota</taxon>
        <taxon>Betaproteobacteria</taxon>
        <taxon>Burkholderiales</taxon>
        <taxon>Burkholderiaceae</taxon>
        <taxon>Caballeronia</taxon>
    </lineage>
</organism>
<evidence type="ECO:0000313" key="4">
    <source>
        <dbReference type="EMBL" id="SOE61259.1"/>
    </source>
</evidence>
<dbReference type="InterPro" id="IPR050855">
    <property type="entry name" value="NDM-1-like"/>
</dbReference>
<dbReference type="PANTHER" id="PTHR42951">
    <property type="entry name" value="METALLO-BETA-LACTAMASE DOMAIN-CONTAINING"/>
    <property type="match status" value="1"/>
</dbReference>
<sequence>MLEKLLSLLTFFAAAKKVSPAPDRGSANRPPRKQVPQKAKRTKTERCRQRLVLALLLCACAARAAPPLAVTQFAPGLYVHRGHDDIATRENKGDIANIGFIVGKRCVAVIDTGGTAEEGRELRAAIRAVTPLPVCYVINTHMHPDHIFGNVAFRDDRPQFVGSATLGEAEASHAESYLRVLRRELGTLADGSEIVTPTLVVESTKTLDLGDRKLVLRAWKTAHTNNDLTVYDEKSGTLWLADLLFVKCIPVIDGSVTGWLADIALIRQVNPRRVVPGHGPIDTPWPAALDAEEAYLANLARDVRAAIRRGETMQRAIDTVGANERDKWLLFDLYHRRNVTAAYAELEWEQ</sequence>
<dbReference type="Pfam" id="PF00753">
    <property type="entry name" value="Lactamase_B"/>
    <property type="match status" value="1"/>
</dbReference>
<evidence type="ECO:0000256" key="1">
    <source>
        <dbReference type="ARBA" id="ARBA00005250"/>
    </source>
</evidence>
<dbReference type="GO" id="GO:0017001">
    <property type="term" value="P:antibiotic catabolic process"/>
    <property type="evidence" value="ECO:0007669"/>
    <property type="project" value="UniProtKB-ARBA"/>
</dbReference>
<evidence type="ECO:0000313" key="5">
    <source>
        <dbReference type="Proteomes" id="UP000219522"/>
    </source>
</evidence>
<feature type="region of interest" description="Disordered" evidence="2">
    <location>
        <begin position="19"/>
        <end position="43"/>
    </location>
</feature>
<feature type="domain" description="Metallo-beta-lactamase" evidence="3">
    <location>
        <begin position="95"/>
        <end position="278"/>
    </location>
</feature>
<name>A0A7Z7I483_9BURK</name>
<dbReference type="SMART" id="SM00849">
    <property type="entry name" value="Lactamase_B"/>
    <property type="match status" value="1"/>
</dbReference>
<dbReference type="Gene3D" id="3.60.15.10">
    <property type="entry name" value="Ribonuclease Z/Hydroxyacylglutathione hydrolase-like"/>
    <property type="match status" value="1"/>
</dbReference>
<dbReference type="AlphaFoldDB" id="A0A7Z7I483"/>
<gene>
    <name evidence="4" type="ORF">SAMN05446927_2074</name>
</gene>
<keyword evidence="4" id="KW-0378">Hydrolase</keyword>
<proteinExistence type="inferred from homology"/>
<dbReference type="InterPro" id="IPR001279">
    <property type="entry name" value="Metallo-B-lactamas"/>
</dbReference>
<dbReference type="CDD" id="cd16282">
    <property type="entry name" value="metallo-hydrolase-like_MBL-fold"/>
    <property type="match status" value="1"/>
</dbReference>
<reference evidence="4 5" key="1">
    <citation type="submission" date="2017-09" db="EMBL/GenBank/DDBJ databases">
        <authorList>
            <person name="Varghese N."/>
            <person name="Submissions S."/>
        </authorList>
    </citation>
    <scope>NUCLEOTIDE SEQUENCE [LARGE SCALE GENOMIC DNA]</scope>
    <source>
        <strain evidence="4 5">OK806</strain>
    </source>
</reference>
<dbReference type="Proteomes" id="UP000219522">
    <property type="component" value="Unassembled WGS sequence"/>
</dbReference>
<evidence type="ECO:0000259" key="3">
    <source>
        <dbReference type="SMART" id="SM00849"/>
    </source>
</evidence>
<dbReference type="OrthoDB" id="1273797at2"/>
<dbReference type="PANTHER" id="PTHR42951:SF4">
    <property type="entry name" value="ACYL-COENZYME A THIOESTERASE MBLAC2"/>
    <property type="match status" value="1"/>
</dbReference>
<dbReference type="SUPFAM" id="SSF56281">
    <property type="entry name" value="Metallo-hydrolase/oxidoreductase"/>
    <property type="match status" value="1"/>
</dbReference>